<protein>
    <submittedName>
        <fullName evidence="3">Uncharacterized protein</fullName>
    </submittedName>
</protein>
<gene>
    <name evidence="3" type="ORF">AhaeAN43_15210</name>
    <name evidence="2" type="ORF">AHTJR_14355</name>
</gene>
<feature type="coiled-coil region" evidence="1">
    <location>
        <begin position="30"/>
        <end position="57"/>
    </location>
</feature>
<organism evidence="3 5">
    <name type="scientific">Acinetobacter haemolyticus</name>
    <dbReference type="NCBI Taxonomy" id="29430"/>
    <lineage>
        <taxon>Bacteria</taxon>
        <taxon>Pseudomonadati</taxon>
        <taxon>Pseudomonadota</taxon>
        <taxon>Gammaproteobacteria</taxon>
        <taxon>Moraxellales</taxon>
        <taxon>Moraxellaceae</taxon>
        <taxon>Acinetobacter</taxon>
    </lineage>
</organism>
<evidence type="ECO:0000313" key="2">
    <source>
        <dbReference type="EMBL" id="QBQ17377.1"/>
    </source>
</evidence>
<evidence type="ECO:0000313" key="5">
    <source>
        <dbReference type="Proteomes" id="UP000463868"/>
    </source>
</evidence>
<reference evidence="3 5" key="1">
    <citation type="submission" date="2018-08" db="EMBL/GenBank/DDBJ databases">
        <title>Analysis of the genomic diversity of Mexican Acinetobacter haemolyticus clinical isolates.</title>
        <authorList>
            <person name="Castro-Jaimes S."/>
            <person name="Cevallos M.A."/>
        </authorList>
    </citation>
    <scope>NUCLEOTIDE SEQUENCE [LARGE SCALE GENOMIC DNA]</scope>
    <source>
        <strain evidence="3 5">AN43</strain>
    </source>
</reference>
<reference evidence="2 4" key="2">
    <citation type="submission" date="2019-03" db="EMBL/GenBank/DDBJ databases">
        <title>Complete genome sequence of two outbreak-associated Acinetobacter haemolyticus strains.</title>
        <authorList>
            <person name="Bai L."/>
            <person name="Zhang S.-C."/>
            <person name="Deng Y."/>
            <person name="Song C.-C."/>
            <person name="Kang G.-B."/>
            <person name="Dong Y."/>
            <person name="Wang Y."/>
            <person name="Gao F."/>
            <person name="Huang H."/>
        </authorList>
    </citation>
    <scope>NUCLEOTIDE SEQUENCE [LARGE SCALE GENOMIC DNA]</scope>
    <source>
        <strain evidence="2 4">TJR01</strain>
    </source>
</reference>
<dbReference type="EMBL" id="CP031976">
    <property type="protein sequence ID" value="QHI14609.1"/>
    <property type="molecule type" value="Genomic_DNA"/>
</dbReference>
<dbReference type="Proteomes" id="UP000294395">
    <property type="component" value="Chromosome"/>
</dbReference>
<dbReference type="OrthoDB" id="6713263at2"/>
<proteinExistence type="predicted"/>
<name>A0A2K8Q083_ACIHA</name>
<evidence type="ECO:0000256" key="1">
    <source>
        <dbReference type="SAM" id="Coils"/>
    </source>
</evidence>
<sequence>MRKIVYLILLLGLVWLVKLSYDMAQNAQTIPQLQQQLSQTEQRYALLNDQLVALQRQLQSSSPETPSGLNMSPMVITGVAPVILIQQQLQLVQFALDQQQFIYALEHLTQVQQQVLQSSLAPALQHSLLKAIEQDKQSIQQFVLTQTQQQQQLEGLLQELDQRIQKEIQNPQLKATKGESSIWRHWFNLEKVQRNPPDLVHRNLTLKEAQLRMLLASDALHRGQQAEYRKSIQEVMQLLAELPDQNSQQMNQRLDKILHLPTVATPKLITLGLVG</sequence>
<dbReference type="Proteomes" id="UP000463868">
    <property type="component" value="Chromosome"/>
</dbReference>
<dbReference type="RefSeq" id="WP_005087940.1">
    <property type="nucleotide sequence ID" value="NZ_BKQF01000006.1"/>
</dbReference>
<accession>A0A2K8Q083</accession>
<keyword evidence="1" id="KW-0175">Coiled coil</keyword>
<dbReference type="AlphaFoldDB" id="A0A2K8Q083"/>
<dbReference type="EMBL" id="CP038009">
    <property type="protein sequence ID" value="QBQ17377.1"/>
    <property type="molecule type" value="Genomic_DNA"/>
</dbReference>
<evidence type="ECO:0000313" key="4">
    <source>
        <dbReference type="Proteomes" id="UP000294395"/>
    </source>
</evidence>
<evidence type="ECO:0000313" key="3">
    <source>
        <dbReference type="EMBL" id="QHI14609.1"/>
    </source>
</evidence>